<dbReference type="GO" id="GO:0000166">
    <property type="term" value="F:nucleotide binding"/>
    <property type="evidence" value="ECO:0007669"/>
    <property type="project" value="UniProtKB-KW"/>
</dbReference>
<evidence type="ECO:0000256" key="3">
    <source>
        <dbReference type="ARBA" id="ARBA00022679"/>
    </source>
</evidence>
<keyword evidence="4" id="KW-0547">Nucleotide-binding</keyword>
<organism evidence="5 6">
    <name type="scientific">Leptolyngbya boryana NIES-2135</name>
    <dbReference type="NCBI Taxonomy" id="1973484"/>
    <lineage>
        <taxon>Bacteria</taxon>
        <taxon>Bacillati</taxon>
        <taxon>Cyanobacteriota</taxon>
        <taxon>Cyanophyceae</taxon>
        <taxon>Leptolyngbyales</taxon>
        <taxon>Leptolyngbyaceae</taxon>
        <taxon>Leptolyngbya group</taxon>
        <taxon>Leptolyngbya</taxon>
    </lineage>
</organism>
<dbReference type="SUPFAM" id="SSF82114">
    <property type="entry name" value="Riboflavin kinase-like"/>
    <property type="match status" value="1"/>
</dbReference>
<dbReference type="InterPro" id="IPR023465">
    <property type="entry name" value="Riboflavin_kinase_dom_sf"/>
</dbReference>
<reference evidence="5 6" key="1">
    <citation type="submission" date="2017-06" db="EMBL/GenBank/DDBJ databases">
        <title>Genome sequencing of cyanobaciteial culture collection at National Institute for Environmental Studies (NIES).</title>
        <authorList>
            <person name="Hirose Y."/>
            <person name="Shimura Y."/>
            <person name="Fujisawa T."/>
            <person name="Nakamura Y."/>
            <person name="Kawachi M."/>
        </authorList>
    </citation>
    <scope>NUCLEOTIDE SEQUENCE [LARGE SCALE GENOMIC DNA]</scope>
    <source>
        <strain evidence="5 6">NIES-2135</strain>
    </source>
</reference>
<dbReference type="EMBL" id="AP018203">
    <property type="protein sequence ID" value="BAY58609.1"/>
    <property type="molecule type" value="Genomic_DNA"/>
</dbReference>
<evidence type="ECO:0000256" key="4">
    <source>
        <dbReference type="ARBA" id="ARBA00022741"/>
    </source>
</evidence>
<keyword evidence="6" id="KW-1185">Reference proteome</keyword>
<keyword evidence="3" id="KW-0808">Transferase</keyword>
<dbReference type="GO" id="GO:0009231">
    <property type="term" value="P:riboflavin biosynthetic process"/>
    <property type="evidence" value="ECO:0007669"/>
    <property type="project" value="InterPro"/>
</dbReference>
<evidence type="ECO:0000256" key="1">
    <source>
        <dbReference type="ARBA" id="ARBA00022630"/>
    </source>
</evidence>
<dbReference type="AlphaFoldDB" id="A0A1Z4JPF5"/>
<evidence type="ECO:0000313" key="5">
    <source>
        <dbReference type="EMBL" id="BAY58609.1"/>
    </source>
</evidence>
<dbReference type="GO" id="GO:0008531">
    <property type="term" value="F:riboflavin kinase activity"/>
    <property type="evidence" value="ECO:0007669"/>
    <property type="project" value="InterPro"/>
</dbReference>
<evidence type="ECO:0000313" key="6">
    <source>
        <dbReference type="Proteomes" id="UP000217895"/>
    </source>
</evidence>
<evidence type="ECO:0000256" key="2">
    <source>
        <dbReference type="ARBA" id="ARBA00022643"/>
    </source>
</evidence>
<gene>
    <name evidence="5" type="ORF">NIES2135_54820</name>
</gene>
<sequence>MFEQIDGTVQAGYGVASGKAEHSPYPKGTIEMQTPIFKARGLDLTACFPGTLNIDISPKRFEILAAPYVFRDVEWAEGFAPENFSFVPCQIIYQHQSFESFVYYPHPETKIGHFQNPSIVEVIAPFISGLKYGDRVIFRADSNQIKIFD</sequence>
<keyword evidence="1" id="KW-0285">Flavoprotein</keyword>
<dbReference type="Proteomes" id="UP000217895">
    <property type="component" value="Chromosome"/>
</dbReference>
<proteinExistence type="predicted"/>
<protein>
    <submittedName>
        <fullName evidence="5">Uncharacterized protein</fullName>
    </submittedName>
</protein>
<name>A0A1Z4JPF5_LEPBY</name>
<accession>A0A1Z4JPF5</accession>
<keyword evidence="2" id="KW-0288">FMN</keyword>